<dbReference type="HOGENOM" id="CLU_006842_13_1_1"/>
<dbReference type="Gene3D" id="2.40.10.10">
    <property type="entry name" value="Trypsin-like serine proteases"/>
    <property type="match status" value="1"/>
</dbReference>
<dbReference type="InterPro" id="IPR009003">
    <property type="entry name" value="Peptidase_S1_PA"/>
</dbReference>
<dbReference type="PROSITE" id="PS00135">
    <property type="entry name" value="TRYPSIN_SER"/>
    <property type="match status" value="1"/>
</dbReference>
<dbReference type="GO" id="GO:0004252">
    <property type="term" value="F:serine-type endopeptidase activity"/>
    <property type="evidence" value="ECO:0007669"/>
    <property type="project" value="InterPro"/>
</dbReference>
<dbReference type="GO" id="GO:0005615">
    <property type="term" value="C:extracellular space"/>
    <property type="evidence" value="ECO:0000318"/>
    <property type="project" value="GO_Central"/>
</dbReference>
<accession>E9GQ89</accession>
<dbReference type="AlphaFoldDB" id="E9GQ89"/>
<dbReference type="InterPro" id="IPR001254">
    <property type="entry name" value="Trypsin_dom"/>
</dbReference>
<feature type="domain" description="Peptidase S1" evidence="2">
    <location>
        <begin position="1"/>
        <end position="194"/>
    </location>
</feature>
<dbReference type="PRINTS" id="PR00722">
    <property type="entry name" value="CHYMOTRYPSIN"/>
</dbReference>
<evidence type="ECO:0000256" key="1">
    <source>
        <dbReference type="ARBA" id="ARBA00023157"/>
    </source>
</evidence>
<dbReference type="OMA" id="DDYAMEI"/>
<dbReference type="eggNOG" id="KOG3627">
    <property type="taxonomic scope" value="Eukaryota"/>
</dbReference>
<name>E9GQ89_DAPPU</name>
<organism evidence="3 4">
    <name type="scientific">Daphnia pulex</name>
    <name type="common">Water flea</name>
    <dbReference type="NCBI Taxonomy" id="6669"/>
    <lineage>
        <taxon>Eukaryota</taxon>
        <taxon>Metazoa</taxon>
        <taxon>Ecdysozoa</taxon>
        <taxon>Arthropoda</taxon>
        <taxon>Crustacea</taxon>
        <taxon>Branchiopoda</taxon>
        <taxon>Diplostraca</taxon>
        <taxon>Cladocera</taxon>
        <taxon>Anomopoda</taxon>
        <taxon>Daphniidae</taxon>
        <taxon>Daphnia</taxon>
    </lineage>
</organism>
<keyword evidence="1" id="KW-1015">Disulfide bond</keyword>
<reference evidence="3 4" key="1">
    <citation type="journal article" date="2011" name="Science">
        <title>The ecoresponsive genome of Daphnia pulex.</title>
        <authorList>
            <person name="Colbourne J.K."/>
            <person name="Pfrender M.E."/>
            <person name="Gilbert D."/>
            <person name="Thomas W.K."/>
            <person name="Tucker A."/>
            <person name="Oakley T.H."/>
            <person name="Tokishita S."/>
            <person name="Aerts A."/>
            <person name="Arnold G.J."/>
            <person name="Basu M.K."/>
            <person name="Bauer D.J."/>
            <person name="Caceres C.E."/>
            <person name="Carmel L."/>
            <person name="Casola C."/>
            <person name="Choi J.H."/>
            <person name="Detter J.C."/>
            <person name="Dong Q."/>
            <person name="Dusheyko S."/>
            <person name="Eads B.D."/>
            <person name="Frohlich T."/>
            <person name="Geiler-Samerotte K.A."/>
            <person name="Gerlach D."/>
            <person name="Hatcher P."/>
            <person name="Jogdeo S."/>
            <person name="Krijgsveld J."/>
            <person name="Kriventseva E.V."/>
            <person name="Kultz D."/>
            <person name="Laforsch C."/>
            <person name="Lindquist E."/>
            <person name="Lopez J."/>
            <person name="Manak J.R."/>
            <person name="Muller J."/>
            <person name="Pangilinan J."/>
            <person name="Patwardhan R.P."/>
            <person name="Pitluck S."/>
            <person name="Pritham E.J."/>
            <person name="Rechtsteiner A."/>
            <person name="Rho M."/>
            <person name="Rogozin I.B."/>
            <person name="Sakarya O."/>
            <person name="Salamov A."/>
            <person name="Schaack S."/>
            <person name="Shapiro H."/>
            <person name="Shiga Y."/>
            <person name="Skalitzky C."/>
            <person name="Smith Z."/>
            <person name="Souvorov A."/>
            <person name="Sung W."/>
            <person name="Tang Z."/>
            <person name="Tsuchiya D."/>
            <person name="Tu H."/>
            <person name="Vos H."/>
            <person name="Wang M."/>
            <person name="Wolf Y.I."/>
            <person name="Yamagata H."/>
            <person name="Yamada T."/>
            <person name="Ye Y."/>
            <person name="Shaw J.R."/>
            <person name="Andrews J."/>
            <person name="Crease T.J."/>
            <person name="Tang H."/>
            <person name="Lucas S.M."/>
            <person name="Robertson H.M."/>
            <person name="Bork P."/>
            <person name="Koonin E.V."/>
            <person name="Zdobnov E.M."/>
            <person name="Grigoriev I.V."/>
            <person name="Lynch M."/>
            <person name="Boore J.L."/>
        </authorList>
    </citation>
    <scope>NUCLEOTIDE SEQUENCE [LARGE SCALE GENOMIC DNA]</scope>
</reference>
<dbReference type="PROSITE" id="PS50240">
    <property type="entry name" value="TRYPSIN_DOM"/>
    <property type="match status" value="1"/>
</dbReference>
<dbReference type="GO" id="GO:0045087">
    <property type="term" value="P:innate immune response"/>
    <property type="evidence" value="ECO:0000318"/>
    <property type="project" value="GO_Central"/>
</dbReference>
<evidence type="ECO:0000259" key="2">
    <source>
        <dbReference type="PROSITE" id="PS50240"/>
    </source>
</evidence>
<gene>
    <name evidence="3" type="ORF">DAPPUDRAFT_198029</name>
</gene>
<evidence type="ECO:0000313" key="4">
    <source>
        <dbReference type="Proteomes" id="UP000000305"/>
    </source>
</evidence>
<dbReference type="CDD" id="cd00190">
    <property type="entry name" value="Tryp_SPc"/>
    <property type="match status" value="1"/>
</dbReference>
<dbReference type="KEGG" id="dpx:DAPPUDRAFT_198029"/>
<dbReference type="InterPro" id="IPR033116">
    <property type="entry name" value="TRYPSIN_SER"/>
</dbReference>
<dbReference type="InterPro" id="IPR043504">
    <property type="entry name" value="Peptidase_S1_PA_chymotrypsin"/>
</dbReference>
<dbReference type="GO" id="GO:0006508">
    <property type="term" value="P:proteolysis"/>
    <property type="evidence" value="ECO:0007669"/>
    <property type="project" value="InterPro"/>
</dbReference>
<dbReference type="Pfam" id="PF00089">
    <property type="entry name" value="Trypsin"/>
    <property type="match status" value="1"/>
</dbReference>
<dbReference type="SMART" id="SM00020">
    <property type="entry name" value="Tryp_SPc"/>
    <property type="match status" value="1"/>
</dbReference>
<sequence length="194" mass="20592">MSAFDISKMTVSLGMHTVGNGADFGNDAQVTRRVTYAAIHNGYNDATFVNDIAILTLDSPVVYSTAVSPVCLPEASDAQQIEPSAGQEVAMMGWGDLKYEKTRSNTLQEVKGTVVTNAECMDDYAMEIADEMLCVSAPVQSACQGDSGGPVVVQSASGAWTVVGVNSFTLECGSLPGIKTKVSAFRKWIDLHLK</sequence>
<dbReference type="PANTHER" id="PTHR24260">
    <property type="match status" value="1"/>
</dbReference>
<evidence type="ECO:0000313" key="3">
    <source>
        <dbReference type="EMBL" id="EFX78385.1"/>
    </source>
</evidence>
<dbReference type="OrthoDB" id="425190at2759"/>
<dbReference type="EMBL" id="GL732558">
    <property type="protein sequence ID" value="EFX78385.1"/>
    <property type="molecule type" value="Genomic_DNA"/>
</dbReference>
<dbReference type="InterPro" id="IPR001314">
    <property type="entry name" value="Peptidase_S1A"/>
</dbReference>
<protein>
    <recommendedName>
        <fullName evidence="2">Peptidase S1 domain-containing protein</fullName>
    </recommendedName>
</protein>
<dbReference type="Proteomes" id="UP000000305">
    <property type="component" value="Unassembled WGS sequence"/>
</dbReference>
<dbReference type="STRING" id="6669.E9GQ89"/>
<dbReference type="PANTHER" id="PTHR24260:SF136">
    <property type="entry name" value="GH08193P-RELATED"/>
    <property type="match status" value="1"/>
</dbReference>
<dbReference type="SUPFAM" id="SSF50494">
    <property type="entry name" value="Trypsin-like serine proteases"/>
    <property type="match status" value="1"/>
</dbReference>
<keyword evidence="4" id="KW-1185">Reference proteome</keyword>
<proteinExistence type="predicted"/>
<dbReference type="PhylomeDB" id="E9GQ89"/>
<dbReference type="InterPro" id="IPR051333">
    <property type="entry name" value="CLIP_Serine_Protease"/>
</dbReference>
<dbReference type="InParanoid" id="E9GQ89"/>